<name>A0ABU8SMP5_9LACO</name>
<dbReference type="RefSeq" id="WP_339961055.1">
    <property type="nucleotide sequence ID" value="NZ_JAWMWH010000003.1"/>
</dbReference>
<dbReference type="GO" id="GO:0016787">
    <property type="term" value="F:hydrolase activity"/>
    <property type="evidence" value="ECO:0007669"/>
    <property type="project" value="UniProtKB-KW"/>
</dbReference>
<dbReference type="PIRSF" id="PIRSF003230">
    <property type="entry name" value="YbgC"/>
    <property type="match status" value="1"/>
</dbReference>
<dbReference type="InterPro" id="IPR029069">
    <property type="entry name" value="HotDog_dom_sf"/>
</dbReference>
<dbReference type="PANTHER" id="PTHR31793">
    <property type="entry name" value="4-HYDROXYBENZOYL-COA THIOESTERASE FAMILY MEMBER"/>
    <property type="match status" value="1"/>
</dbReference>
<evidence type="ECO:0000256" key="2">
    <source>
        <dbReference type="ARBA" id="ARBA00022801"/>
    </source>
</evidence>
<dbReference type="EC" id="3.1.2.-" evidence="3"/>
<dbReference type="InterPro" id="IPR006684">
    <property type="entry name" value="YbgC/YbaW"/>
</dbReference>
<accession>A0ABU8SMP5</accession>
<dbReference type="EMBL" id="JAWMWH010000003">
    <property type="protein sequence ID" value="MEJ6401163.1"/>
    <property type="molecule type" value="Genomic_DNA"/>
</dbReference>
<sequence>MKPYYHKVQYYETDKMQITSHTNYIRFMEEARSDYLEQIGWAYDQFEANSMISPVTKVTAEYKKTTTFPDLIKIETSVAKVSKYRLVLKYIMTVDDQLVCKASSEHCFLDNEHQIINLPKRVPAFYDRLVELNRQEL</sequence>
<dbReference type="SUPFAM" id="SSF54637">
    <property type="entry name" value="Thioesterase/thiol ester dehydrase-isomerase"/>
    <property type="match status" value="1"/>
</dbReference>
<organism evidence="3 4">
    <name type="scientific">Nicoliella lavandulae</name>
    <dbReference type="NCBI Taxonomy" id="3082954"/>
    <lineage>
        <taxon>Bacteria</taxon>
        <taxon>Bacillati</taxon>
        <taxon>Bacillota</taxon>
        <taxon>Bacilli</taxon>
        <taxon>Lactobacillales</taxon>
        <taxon>Lactobacillaceae</taxon>
        <taxon>Nicoliella</taxon>
    </lineage>
</organism>
<comment type="similarity">
    <text evidence="1">Belongs to the 4-hydroxybenzoyl-CoA thioesterase family.</text>
</comment>
<evidence type="ECO:0000256" key="1">
    <source>
        <dbReference type="ARBA" id="ARBA00005953"/>
    </source>
</evidence>
<gene>
    <name evidence="3" type="ORF">R4146_08440</name>
</gene>
<dbReference type="Pfam" id="PF13279">
    <property type="entry name" value="4HBT_2"/>
    <property type="match status" value="1"/>
</dbReference>
<reference evidence="3 4" key="1">
    <citation type="submission" date="2023-10" db="EMBL/GenBank/DDBJ databases">
        <title>Nicoliella lavandulae sp. nov. isolated from Lavandula angustifolia flowers.</title>
        <authorList>
            <person name="Alcantara C."/>
            <person name="Zuniga M."/>
            <person name="Landete J.M."/>
            <person name="Monedero V."/>
        </authorList>
    </citation>
    <scope>NUCLEOTIDE SEQUENCE [LARGE SCALE GENOMIC DNA]</scope>
    <source>
        <strain evidence="3 4">Es01</strain>
    </source>
</reference>
<dbReference type="CDD" id="cd00586">
    <property type="entry name" value="4HBT"/>
    <property type="match status" value="1"/>
</dbReference>
<evidence type="ECO:0000313" key="3">
    <source>
        <dbReference type="EMBL" id="MEJ6401163.1"/>
    </source>
</evidence>
<dbReference type="Proteomes" id="UP001370590">
    <property type="component" value="Unassembled WGS sequence"/>
</dbReference>
<keyword evidence="4" id="KW-1185">Reference proteome</keyword>
<proteinExistence type="inferred from homology"/>
<dbReference type="InterPro" id="IPR050563">
    <property type="entry name" value="4-hydroxybenzoyl-CoA_TE"/>
</dbReference>
<keyword evidence="2 3" id="KW-0378">Hydrolase</keyword>
<comment type="caution">
    <text evidence="3">The sequence shown here is derived from an EMBL/GenBank/DDBJ whole genome shotgun (WGS) entry which is preliminary data.</text>
</comment>
<evidence type="ECO:0000313" key="4">
    <source>
        <dbReference type="Proteomes" id="UP001370590"/>
    </source>
</evidence>
<dbReference type="Gene3D" id="3.10.129.10">
    <property type="entry name" value="Hotdog Thioesterase"/>
    <property type="match status" value="1"/>
</dbReference>
<dbReference type="PANTHER" id="PTHR31793:SF27">
    <property type="entry name" value="NOVEL THIOESTERASE SUPERFAMILY DOMAIN AND SAPOSIN A-TYPE DOMAIN CONTAINING PROTEIN (0610012H03RIK)"/>
    <property type="match status" value="1"/>
</dbReference>
<dbReference type="NCBIfam" id="TIGR00051">
    <property type="entry name" value="YbgC/FadM family acyl-CoA thioesterase"/>
    <property type="match status" value="1"/>
</dbReference>
<protein>
    <submittedName>
        <fullName evidence="3">Acyl-CoA thioesterase</fullName>
        <ecNumber evidence="3">3.1.2.-</ecNumber>
    </submittedName>
</protein>